<evidence type="ECO:0000313" key="2">
    <source>
        <dbReference type="EMBL" id="KUM95523.1"/>
    </source>
</evidence>
<dbReference type="Proteomes" id="UP000054241">
    <property type="component" value="Unassembled WGS sequence"/>
</dbReference>
<accession>A0A124HCU6</accession>
<organism evidence="2 3">
    <name type="scientific">Streptomyces cellostaticus</name>
    <dbReference type="NCBI Taxonomy" id="67285"/>
    <lineage>
        <taxon>Bacteria</taxon>
        <taxon>Bacillati</taxon>
        <taxon>Actinomycetota</taxon>
        <taxon>Actinomycetes</taxon>
        <taxon>Kitasatosporales</taxon>
        <taxon>Streptomycetaceae</taxon>
        <taxon>Streptomyces</taxon>
    </lineage>
</organism>
<reference evidence="2 3" key="1">
    <citation type="submission" date="2015-10" db="EMBL/GenBank/DDBJ databases">
        <title>Draft genome sequence of Streptomyces cellostaticus DSM 40189, type strain for the species Streptomyces cellostaticus.</title>
        <authorList>
            <person name="Ruckert C."/>
            <person name="Winkler A."/>
            <person name="Kalinowski J."/>
            <person name="Kampfer P."/>
            <person name="Glaeser S."/>
        </authorList>
    </citation>
    <scope>NUCLEOTIDE SEQUENCE [LARGE SCALE GENOMIC DNA]</scope>
    <source>
        <strain evidence="2 3">DSM 40189</strain>
    </source>
</reference>
<evidence type="ECO:0000256" key="1">
    <source>
        <dbReference type="SAM" id="MobiDB-lite"/>
    </source>
</evidence>
<comment type="caution">
    <text evidence="2">The sequence shown here is derived from an EMBL/GenBank/DDBJ whole genome shotgun (WGS) entry which is preliminary data.</text>
</comment>
<name>A0A124HCU6_9ACTN</name>
<feature type="region of interest" description="Disordered" evidence="1">
    <location>
        <begin position="1"/>
        <end position="63"/>
    </location>
</feature>
<keyword evidence="3" id="KW-1185">Reference proteome</keyword>
<proteinExistence type="predicted"/>
<dbReference type="AlphaFoldDB" id="A0A124HCU6"/>
<evidence type="ECO:0000313" key="3">
    <source>
        <dbReference type="Proteomes" id="UP000054241"/>
    </source>
</evidence>
<protein>
    <recommendedName>
        <fullName evidence="4">FXSXX-COOH protein</fullName>
    </recommendedName>
</protein>
<gene>
    <name evidence="2" type="ORF">AQI88_15675</name>
</gene>
<dbReference type="EMBL" id="LMWL01000029">
    <property type="protein sequence ID" value="KUM95523.1"/>
    <property type="molecule type" value="Genomic_DNA"/>
</dbReference>
<evidence type="ECO:0008006" key="4">
    <source>
        <dbReference type="Google" id="ProtNLM"/>
    </source>
</evidence>
<sequence>MAAALGGGAQTDSTVRPRAVARSADFGEEGGLPIPARTANASRALFDEPISRGQQLDATKHRV</sequence>